<accession>A0A507FJC7</accession>
<dbReference type="InterPro" id="IPR027417">
    <property type="entry name" value="P-loop_NTPase"/>
</dbReference>
<sequence length="360" mass="40322">MTTTIHKPTRRIVLMGCRKSGKTGIYSNVFRNVTAPDVLFNNPISTELSLNSFLDLSLWDYPGTPDLYSDTTDPAVLFANCICVVFVIDSKDDYYPALKQLFATVSSAYRVNKNMLFEVFVHKMDGLSDDHKIGSEIAFSIILSVACLKPIPAPNISNAQTETQRDIHTRIHDELMDAGLQDVHLGFHLTSIYDHSVCEAFSKVVQRVLGDEGILPTLENLLNILCSNSGIEKAFLFDTVTKIYIATDSSPVDVQSYELCSDMIDVVTDTGLVYGVDSRKEDALDKKESMNLEDGIKSVIRLNNGMVLYMRGINRTLALVSLLREENFEKHGLIDFNFSVFHEAVSEVFKIRSVNKNIRL</sequence>
<keyword evidence="6" id="KW-1185">Reference proteome</keyword>
<dbReference type="GO" id="GO:0005525">
    <property type="term" value="F:GTP binding"/>
    <property type="evidence" value="ECO:0007669"/>
    <property type="project" value="UniProtKB-UniRule"/>
</dbReference>
<evidence type="ECO:0000313" key="5">
    <source>
        <dbReference type="EMBL" id="TPX75498.1"/>
    </source>
</evidence>
<evidence type="ECO:0000256" key="1">
    <source>
        <dbReference type="ARBA" id="ARBA00007756"/>
    </source>
</evidence>
<dbReference type="GO" id="GO:1904263">
    <property type="term" value="P:positive regulation of TORC1 signaling"/>
    <property type="evidence" value="ECO:0007669"/>
    <property type="project" value="TreeGrafter"/>
</dbReference>
<dbReference type="InterPro" id="IPR006762">
    <property type="entry name" value="Gtr1_RagA"/>
</dbReference>
<dbReference type="STRING" id="246404.A0A507FJC7"/>
<dbReference type="GO" id="GO:0010507">
    <property type="term" value="P:negative regulation of autophagy"/>
    <property type="evidence" value="ECO:0007669"/>
    <property type="project" value="TreeGrafter"/>
</dbReference>
<evidence type="ECO:0000256" key="2">
    <source>
        <dbReference type="ARBA" id="ARBA00022741"/>
    </source>
</evidence>
<dbReference type="OrthoDB" id="26136at2759"/>
<evidence type="ECO:0000256" key="4">
    <source>
        <dbReference type="RuleBase" id="RU367014"/>
    </source>
</evidence>
<evidence type="ECO:0000313" key="6">
    <source>
        <dbReference type="Proteomes" id="UP000320333"/>
    </source>
</evidence>
<dbReference type="GO" id="GO:0000329">
    <property type="term" value="C:fungal-type vacuole membrane"/>
    <property type="evidence" value="ECO:0007669"/>
    <property type="project" value="TreeGrafter"/>
</dbReference>
<dbReference type="EMBL" id="QEAP01000079">
    <property type="protein sequence ID" value="TPX75498.1"/>
    <property type="molecule type" value="Genomic_DNA"/>
</dbReference>
<protein>
    <recommendedName>
        <fullName evidence="4">GTP-binding protein</fullName>
    </recommendedName>
</protein>
<comment type="subunit">
    <text evidence="4">Component of the GSE complex.</text>
</comment>
<comment type="similarity">
    <text evidence="1 4">Belongs to the GTR/RAG GTP-binding protein family.</text>
</comment>
<dbReference type="GO" id="GO:0005634">
    <property type="term" value="C:nucleus"/>
    <property type="evidence" value="ECO:0007669"/>
    <property type="project" value="TreeGrafter"/>
</dbReference>
<proteinExistence type="inferred from homology"/>
<evidence type="ECO:0000256" key="3">
    <source>
        <dbReference type="ARBA" id="ARBA00023134"/>
    </source>
</evidence>
<dbReference type="PANTHER" id="PTHR11259:SF2">
    <property type="entry name" value="GH16429P"/>
    <property type="match status" value="1"/>
</dbReference>
<dbReference type="GO" id="GO:0003924">
    <property type="term" value="F:GTPase activity"/>
    <property type="evidence" value="ECO:0007669"/>
    <property type="project" value="UniProtKB-UniRule"/>
</dbReference>
<dbReference type="Proteomes" id="UP000320333">
    <property type="component" value="Unassembled WGS sequence"/>
</dbReference>
<dbReference type="Gene3D" id="3.40.50.300">
    <property type="entry name" value="P-loop containing nucleotide triphosphate hydrolases"/>
    <property type="match status" value="2"/>
</dbReference>
<gene>
    <name evidence="5" type="ORF">CcCBS67573_g03248</name>
</gene>
<dbReference type="GO" id="GO:0009267">
    <property type="term" value="P:cellular response to starvation"/>
    <property type="evidence" value="ECO:0007669"/>
    <property type="project" value="TreeGrafter"/>
</dbReference>
<comment type="function">
    <text evidence="4">GTPase involved in activation of the TORC1 signaling pathway, which promotes growth and represses autophagy in nutrient-rich conditions.</text>
</comment>
<dbReference type="AlphaFoldDB" id="A0A507FJC7"/>
<dbReference type="PANTHER" id="PTHR11259">
    <property type="entry name" value="RAS-RELATED GTP BINDING RAG/GTR YEAST"/>
    <property type="match status" value="1"/>
</dbReference>
<comment type="caution">
    <text evidence="5">The sequence shown here is derived from an EMBL/GenBank/DDBJ whole genome shotgun (WGS) entry which is preliminary data.</text>
</comment>
<dbReference type="SUPFAM" id="SSF52540">
    <property type="entry name" value="P-loop containing nucleoside triphosphate hydrolases"/>
    <property type="match status" value="1"/>
</dbReference>
<keyword evidence="2 4" id="KW-0547">Nucleotide-binding</keyword>
<name>A0A507FJC7_9FUNG</name>
<dbReference type="Gene3D" id="3.30.450.190">
    <property type="match status" value="1"/>
</dbReference>
<reference evidence="5 6" key="1">
    <citation type="journal article" date="2019" name="Sci. Rep.">
        <title>Comparative genomics of chytrid fungi reveal insights into the obligate biotrophic and pathogenic lifestyle of Synchytrium endobioticum.</title>
        <authorList>
            <person name="van de Vossenberg B.T.L.H."/>
            <person name="Warris S."/>
            <person name="Nguyen H.D.T."/>
            <person name="van Gent-Pelzer M.P.E."/>
            <person name="Joly D.L."/>
            <person name="van de Geest H.C."/>
            <person name="Bonants P.J.M."/>
            <person name="Smith D.S."/>
            <person name="Levesque C.A."/>
            <person name="van der Lee T.A.J."/>
        </authorList>
    </citation>
    <scope>NUCLEOTIDE SEQUENCE [LARGE SCALE GENOMIC DNA]</scope>
    <source>
        <strain evidence="5 6">CBS 675.73</strain>
    </source>
</reference>
<keyword evidence="3 4" id="KW-0342">GTP-binding</keyword>
<dbReference type="Pfam" id="PF04670">
    <property type="entry name" value="Gtr1_RagA"/>
    <property type="match status" value="2"/>
</dbReference>
<dbReference type="GO" id="GO:1990131">
    <property type="term" value="C:Gtr1-Gtr2 GTPase complex"/>
    <property type="evidence" value="ECO:0007669"/>
    <property type="project" value="UniProtKB-UniRule"/>
</dbReference>
<organism evidence="5 6">
    <name type="scientific">Chytriomyces confervae</name>
    <dbReference type="NCBI Taxonomy" id="246404"/>
    <lineage>
        <taxon>Eukaryota</taxon>
        <taxon>Fungi</taxon>
        <taxon>Fungi incertae sedis</taxon>
        <taxon>Chytridiomycota</taxon>
        <taxon>Chytridiomycota incertae sedis</taxon>
        <taxon>Chytridiomycetes</taxon>
        <taxon>Chytridiales</taxon>
        <taxon>Chytriomycetaceae</taxon>
        <taxon>Chytriomyces</taxon>
    </lineage>
</organism>